<organism evidence="2 3">
    <name type="scientific">Candidatus Fonsibacter lacus</name>
    <dbReference type="NCBI Taxonomy" id="2576439"/>
    <lineage>
        <taxon>Bacteria</taxon>
        <taxon>Pseudomonadati</taxon>
        <taxon>Pseudomonadota</taxon>
        <taxon>Alphaproteobacteria</taxon>
        <taxon>Candidatus Pelagibacterales</taxon>
        <taxon>Candidatus Pelagibacterales incertae sedis</taxon>
        <taxon>Candidatus Fonsibacter</taxon>
    </lineage>
</organism>
<dbReference type="PIRSF" id="PIRSF009160">
    <property type="entry name" value="UCP009160"/>
    <property type="match status" value="1"/>
</dbReference>
<feature type="transmembrane region" description="Helical" evidence="1">
    <location>
        <begin position="236"/>
        <end position="258"/>
    </location>
</feature>
<reference evidence="2" key="1">
    <citation type="submission" date="2018-10" db="EMBL/GenBank/DDBJ databases">
        <title>Iterative Subtractive Binning of Freshwater Chronoseries Metagenomes Recovers Nearly Complete Genomes from over Four Hundred Novel Species.</title>
        <authorList>
            <person name="Rodriguez-R L.M."/>
            <person name="Tsementzi D."/>
            <person name="Luo C."/>
            <person name="Konstantinidis K.T."/>
        </authorList>
    </citation>
    <scope>NUCLEOTIDE SEQUENCE</scope>
    <source>
        <strain evidence="2">WB5_2A_028</strain>
    </source>
</reference>
<feature type="transmembrane region" description="Helical" evidence="1">
    <location>
        <begin position="189"/>
        <end position="215"/>
    </location>
</feature>
<feature type="transmembrane region" description="Helical" evidence="1">
    <location>
        <begin position="51"/>
        <end position="72"/>
    </location>
</feature>
<feature type="transmembrane region" description="Helical" evidence="1">
    <location>
        <begin position="102"/>
        <end position="122"/>
    </location>
</feature>
<keyword evidence="1" id="KW-1133">Transmembrane helix</keyword>
<keyword evidence="1" id="KW-0812">Transmembrane</keyword>
<accession>A0A965LKV4</accession>
<dbReference type="PANTHER" id="PTHR41282">
    <property type="entry name" value="CONSERVED TRANSMEMBRANE PROTEIN-RELATED"/>
    <property type="match status" value="1"/>
</dbReference>
<protein>
    <submittedName>
        <fullName evidence="2">Bax inhibitor-1/YccA family protein</fullName>
    </submittedName>
</protein>
<dbReference type="PANTHER" id="PTHR41282:SF1">
    <property type="entry name" value="CONSERVED TRANSMEMBRANE PROTEIN-RELATED"/>
    <property type="match status" value="1"/>
</dbReference>
<evidence type="ECO:0000313" key="3">
    <source>
        <dbReference type="Proteomes" id="UP000740727"/>
    </source>
</evidence>
<name>A0A965LKV4_9PROT</name>
<evidence type="ECO:0000313" key="2">
    <source>
        <dbReference type="EMBL" id="NBR93596.1"/>
    </source>
</evidence>
<keyword evidence="1" id="KW-0472">Membrane</keyword>
<dbReference type="InterPro" id="IPR010539">
    <property type="entry name" value="BaxI_1-like"/>
</dbReference>
<evidence type="ECO:0000256" key="1">
    <source>
        <dbReference type="SAM" id="Phobius"/>
    </source>
</evidence>
<feature type="transmembrane region" description="Helical" evidence="1">
    <location>
        <begin position="128"/>
        <end position="148"/>
    </location>
</feature>
<dbReference type="AlphaFoldDB" id="A0A965LKV4"/>
<sequence>MRSSNPVLGRAFGNKRGYAAFEPRSTHALEEMYSAPSATPLQTGRMTMDDVVARTGFLFAILVAVGAAAWFFNVGFGIAMISLLGALGLSLIISFSKNVRPALVVAYAGLEGLAIGAISRFYNDVYPGIVSQAVIGTLAAFVGVLALYRSGKLRATPQFTRILMGALIGYLVLGVASLIASFVGVGGGFGFYGVSGIGLLLAAGGVVLASLFLVLDFNQIEEGVRQGVGEQESWRAAFGLMVTIVWLYLEILRLLAILRRD</sequence>
<dbReference type="Pfam" id="PF12811">
    <property type="entry name" value="BaxI_1"/>
    <property type="match status" value="1"/>
</dbReference>
<feature type="transmembrane region" description="Helical" evidence="1">
    <location>
        <begin position="160"/>
        <end position="183"/>
    </location>
</feature>
<feature type="transmembrane region" description="Helical" evidence="1">
    <location>
        <begin position="78"/>
        <end position="95"/>
    </location>
</feature>
<proteinExistence type="predicted"/>
<comment type="caution">
    <text evidence="2">The sequence shown here is derived from an EMBL/GenBank/DDBJ whole genome shotgun (WGS) entry which is preliminary data.</text>
</comment>
<dbReference type="EMBL" id="RFXN01000012">
    <property type="protein sequence ID" value="NBR93596.1"/>
    <property type="molecule type" value="Genomic_DNA"/>
</dbReference>
<gene>
    <name evidence="2" type="ORF">EBT44_01890</name>
</gene>
<dbReference type="Proteomes" id="UP000740727">
    <property type="component" value="Unassembled WGS sequence"/>
</dbReference>